<evidence type="ECO:0000313" key="1">
    <source>
        <dbReference type="EMBL" id="QFQ97542.1"/>
    </source>
</evidence>
<keyword evidence="2" id="KW-1185">Reference proteome</keyword>
<evidence type="ECO:0000313" key="2">
    <source>
        <dbReference type="Proteomes" id="UP000327294"/>
    </source>
</evidence>
<gene>
    <name evidence="1" type="ORF">F9278_16455</name>
</gene>
<proteinExistence type="predicted"/>
<protein>
    <submittedName>
        <fullName evidence="1">Uncharacterized protein</fullName>
    </submittedName>
</protein>
<dbReference type="KEGG" id="sphv:F9278_16455"/>
<reference evidence="1 2" key="1">
    <citation type="submission" date="2019-10" db="EMBL/GenBank/DDBJ databases">
        <title>Streptomyces sp. strain GY16 isolated from leaves of Broussonetia papyrifera.</title>
        <authorList>
            <person name="Mo P."/>
        </authorList>
    </citation>
    <scope>NUCLEOTIDE SEQUENCE [LARGE SCALE GENOMIC DNA]</scope>
    <source>
        <strain evidence="1 2">GY16</strain>
    </source>
</reference>
<dbReference type="RefSeq" id="WP_152169018.1">
    <property type="nucleotide sequence ID" value="NZ_CP045096.1"/>
</dbReference>
<sequence>MSQIEHYVLDAPTLVALGGDKQVSGLIHAAAASDDVRLWVPVLCLLEAERRRAGMVGHVGVLVDVLSVIDDDYAMAVTVAELGRAGVAQDASAAVHAARPNQMIPTGALIATVEPRAYDGLGVGVMDLRR</sequence>
<dbReference type="EMBL" id="CP045096">
    <property type="protein sequence ID" value="QFQ97542.1"/>
    <property type="molecule type" value="Genomic_DNA"/>
</dbReference>
<name>A0A5P8K446_9ACTN</name>
<organism evidence="1 2">
    <name type="scientific">Streptomyces phaeolivaceus</name>
    <dbReference type="NCBI Taxonomy" id="2653200"/>
    <lineage>
        <taxon>Bacteria</taxon>
        <taxon>Bacillati</taxon>
        <taxon>Actinomycetota</taxon>
        <taxon>Actinomycetes</taxon>
        <taxon>Kitasatosporales</taxon>
        <taxon>Streptomycetaceae</taxon>
        <taxon>Streptomyces</taxon>
    </lineage>
</organism>
<dbReference type="Proteomes" id="UP000327294">
    <property type="component" value="Chromosome"/>
</dbReference>
<accession>A0A5P8K446</accession>
<dbReference type="AlphaFoldDB" id="A0A5P8K446"/>